<feature type="region of interest" description="Disordered" evidence="5">
    <location>
        <begin position="1"/>
        <end position="27"/>
    </location>
</feature>
<proteinExistence type="predicted"/>
<keyword evidence="4" id="KW-0560">Oxidoreductase</keyword>
<dbReference type="SMART" id="SM01274">
    <property type="entry name" value="malic"/>
    <property type="match status" value="1"/>
</dbReference>
<evidence type="ECO:0000256" key="4">
    <source>
        <dbReference type="ARBA" id="ARBA00023002"/>
    </source>
</evidence>
<evidence type="ECO:0000259" key="6">
    <source>
        <dbReference type="SMART" id="SM00919"/>
    </source>
</evidence>
<dbReference type="GO" id="GO:0016746">
    <property type="term" value="F:acyltransferase activity"/>
    <property type="evidence" value="ECO:0007669"/>
    <property type="project" value="UniProtKB-KW"/>
</dbReference>
<name>A0ABD6CNA7_9EURY</name>
<dbReference type="AlphaFoldDB" id="A0ABD6CNA7"/>
<evidence type="ECO:0000313" key="8">
    <source>
        <dbReference type="EMBL" id="MFD1599307.1"/>
    </source>
</evidence>
<dbReference type="Gene3D" id="3.40.50.720">
    <property type="entry name" value="NAD(P)-binding Rossmann-like Domain"/>
    <property type="match status" value="1"/>
</dbReference>
<evidence type="ECO:0000256" key="2">
    <source>
        <dbReference type="ARBA" id="ARBA00001946"/>
    </source>
</evidence>
<dbReference type="Pfam" id="PF01515">
    <property type="entry name" value="PTA_PTB"/>
    <property type="match status" value="1"/>
</dbReference>
<dbReference type="Gene3D" id="3.40.50.10950">
    <property type="match status" value="1"/>
</dbReference>
<evidence type="ECO:0000256" key="5">
    <source>
        <dbReference type="SAM" id="MobiDB-lite"/>
    </source>
</evidence>
<dbReference type="CDD" id="cd05311">
    <property type="entry name" value="NAD_bind_2_malic_enz"/>
    <property type="match status" value="1"/>
</dbReference>
<feature type="domain" description="Malic enzyme NAD-binding" evidence="6">
    <location>
        <begin position="161"/>
        <end position="398"/>
    </location>
</feature>
<dbReference type="InterPro" id="IPR037062">
    <property type="entry name" value="Malic_N_dom_sf"/>
</dbReference>
<dbReference type="GO" id="GO:0046872">
    <property type="term" value="F:metal ion binding"/>
    <property type="evidence" value="ECO:0007669"/>
    <property type="project" value="UniProtKB-KW"/>
</dbReference>
<dbReference type="FunFam" id="3.40.50.720:FF:000095">
    <property type="entry name" value="NADP-dependent malic enzyme"/>
    <property type="match status" value="1"/>
</dbReference>
<dbReference type="InterPro" id="IPR012301">
    <property type="entry name" value="Malic_N_dom"/>
</dbReference>
<reference evidence="8 9" key="1">
    <citation type="journal article" date="2019" name="Int. J. Syst. Evol. Microbiol.">
        <title>The Global Catalogue of Microorganisms (GCM) 10K type strain sequencing project: providing services to taxonomists for standard genome sequencing and annotation.</title>
        <authorList>
            <consortium name="The Broad Institute Genomics Platform"/>
            <consortium name="The Broad Institute Genome Sequencing Center for Infectious Disease"/>
            <person name="Wu L."/>
            <person name="Ma J."/>
        </authorList>
    </citation>
    <scope>NUCLEOTIDE SEQUENCE [LARGE SCALE GENOMIC DNA]</scope>
    <source>
        <strain evidence="8 9">CGMCC 1.12121</strain>
    </source>
</reference>
<dbReference type="InterPro" id="IPR046346">
    <property type="entry name" value="Aminoacid_DH-like_N_sf"/>
</dbReference>
<feature type="domain" description="Malic enzyme N-terminal" evidence="7">
    <location>
        <begin position="16"/>
        <end position="149"/>
    </location>
</feature>
<organism evidence="8 9">
    <name type="scientific">Halobellus rarus</name>
    <dbReference type="NCBI Taxonomy" id="1126237"/>
    <lineage>
        <taxon>Archaea</taxon>
        <taxon>Methanobacteriati</taxon>
        <taxon>Methanobacteriota</taxon>
        <taxon>Stenosarchaea group</taxon>
        <taxon>Halobacteria</taxon>
        <taxon>Halobacteriales</taxon>
        <taxon>Haloferacaceae</taxon>
        <taxon>Halobellus</taxon>
    </lineage>
</organism>
<keyword evidence="9" id="KW-1185">Reference proteome</keyword>
<evidence type="ECO:0000256" key="3">
    <source>
        <dbReference type="ARBA" id="ARBA00022723"/>
    </source>
</evidence>
<dbReference type="SUPFAM" id="SSF53223">
    <property type="entry name" value="Aminoacid dehydrogenase-like, N-terminal domain"/>
    <property type="match status" value="1"/>
</dbReference>
<dbReference type="GO" id="GO:0016491">
    <property type="term" value="F:oxidoreductase activity"/>
    <property type="evidence" value="ECO:0007669"/>
    <property type="project" value="UniProtKB-KW"/>
</dbReference>
<keyword evidence="8" id="KW-0808">Transferase</keyword>
<dbReference type="SMART" id="SM00919">
    <property type="entry name" value="Malic_M"/>
    <property type="match status" value="1"/>
</dbReference>
<dbReference type="SUPFAM" id="SSF51735">
    <property type="entry name" value="NAD(P)-binding Rossmann-fold domains"/>
    <property type="match status" value="1"/>
</dbReference>
<dbReference type="RefSeq" id="WP_390277425.1">
    <property type="nucleotide sequence ID" value="NZ_JBHUDK010000008.1"/>
</dbReference>
<dbReference type="Pfam" id="PF00390">
    <property type="entry name" value="malic"/>
    <property type="match status" value="1"/>
</dbReference>
<dbReference type="InterPro" id="IPR036291">
    <property type="entry name" value="NAD(P)-bd_dom_sf"/>
</dbReference>
<dbReference type="FunFam" id="3.40.50.10380:FF:000003">
    <property type="entry name" value="NADP-dependent malic enzyme"/>
    <property type="match status" value="1"/>
</dbReference>
<dbReference type="PANTHER" id="PTHR43237:SF4">
    <property type="entry name" value="NADP-DEPENDENT MALIC ENZYME"/>
    <property type="match status" value="1"/>
</dbReference>
<dbReference type="Proteomes" id="UP001597085">
    <property type="component" value="Unassembled WGS sequence"/>
</dbReference>
<comment type="caution">
    <text evidence="8">The sequence shown here is derived from an EMBL/GenBank/DDBJ whole genome shotgun (WGS) entry which is preliminary data.</text>
</comment>
<evidence type="ECO:0000313" key="9">
    <source>
        <dbReference type="Proteomes" id="UP001597085"/>
    </source>
</evidence>
<comment type="cofactor">
    <cofactor evidence="2">
        <name>Mg(2+)</name>
        <dbReference type="ChEBI" id="CHEBI:18420"/>
    </cofactor>
</comment>
<dbReference type="EMBL" id="JBHUDK010000008">
    <property type="protein sequence ID" value="MFD1599307.1"/>
    <property type="molecule type" value="Genomic_DNA"/>
</dbReference>
<evidence type="ECO:0000256" key="1">
    <source>
        <dbReference type="ARBA" id="ARBA00001936"/>
    </source>
</evidence>
<dbReference type="InterPro" id="IPR051674">
    <property type="entry name" value="Malate_Decarboxylase"/>
</dbReference>
<protein>
    <submittedName>
        <fullName evidence="8">Phosphate acyltransferase</fullName>
    </submittedName>
</protein>
<dbReference type="Gene3D" id="3.40.50.10380">
    <property type="entry name" value="Malic enzyme, N-terminal domain"/>
    <property type="match status" value="1"/>
</dbReference>
<feature type="compositionally biased region" description="Basic and acidic residues" evidence="5">
    <location>
        <begin position="8"/>
        <end position="17"/>
    </location>
</feature>
<keyword evidence="3" id="KW-0479">Metal-binding</keyword>
<dbReference type="PANTHER" id="PTHR43237">
    <property type="entry name" value="NADP-DEPENDENT MALIC ENZYME"/>
    <property type="match status" value="1"/>
</dbReference>
<dbReference type="InterPro" id="IPR002505">
    <property type="entry name" value="PTA_PTB"/>
</dbReference>
<dbReference type="Pfam" id="PF03949">
    <property type="entry name" value="Malic_M"/>
    <property type="match status" value="1"/>
</dbReference>
<sequence>MGLDDDAREYHREEPPGKIEISTTKPTNTQRDLSLAYSPGVAAPCRDIDADPTRAYEYTAKGNLVGVVSNGSAVLGLGDIGAQASKPVMEGKGVLFKRFADIDVFDIELDLEDPDEIVDTVRAMEPTFGGINLEDIKAPECFEIESRLREEVDIPVFHDDQHGTAIISGAALVNAVDIVDKEFEDLKVVFSGAGAAAIATARFYTTLGVRKENIVMCDSSGVIGTDREDLNQFKSEFASDVEADTLAEAMEGADVFVGLSVGGIVSQEMVASMAENPAVFAMANPTPEIDYEEAKDARDDTVIMATGRSDYPNQVNNVLGFPFIFRGALDVRATEINEEMKRAAAEALADLARQDVPDAVVKAYGDQPLQFGPDYVIPKPLDPRVLFEVAPAIARAAMDSGCARTEVDLDAYEERLEARLGKSREMMRVVLNKAKSDPKRVALAEGGDEKMIRAAYQMREQGIAHPVLVGG</sequence>
<dbReference type="InterPro" id="IPR042113">
    <property type="entry name" value="P_AcTrfase_dom1"/>
</dbReference>
<comment type="cofactor">
    <cofactor evidence="1">
        <name>Mn(2+)</name>
        <dbReference type="ChEBI" id="CHEBI:29035"/>
    </cofactor>
</comment>
<evidence type="ECO:0000259" key="7">
    <source>
        <dbReference type="SMART" id="SM01274"/>
    </source>
</evidence>
<dbReference type="InterPro" id="IPR045213">
    <property type="entry name" value="Malic_NAD-bd_bact_type"/>
</dbReference>
<accession>A0ABD6CNA7</accession>
<feature type="non-terminal residue" evidence="8">
    <location>
        <position position="471"/>
    </location>
</feature>
<keyword evidence="8" id="KW-0012">Acyltransferase</keyword>
<dbReference type="InterPro" id="IPR012302">
    <property type="entry name" value="Malic_NAD-bd"/>
</dbReference>
<gene>
    <name evidence="8" type="ORF">ACFSBX_10105</name>
</gene>